<dbReference type="EMBL" id="PDXD01000042">
    <property type="protein sequence ID" value="RYN70297.1"/>
    <property type="molecule type" value="Genomic_DNA"/>
</dbReference>
<sequence>MSANDYEPSEETHSTETIFTPLDGDLYQIRILHLSAASDKEHVIECHISVISLDDPGLQYEALSYVWGDRDNDQMITLEGQPWRVTANLFRALQHLRHTDRPRSLWVDAVCINQEDTDERGHQVSHMGPIFRKAETVVIWLGEAWPGVNDAFRFFTIAGQISELHVNRVLSPSLAGQGVDAESERVIRALKHFASFAWWGRMWTVQEMVLAQHPIFQCGRSVLDGDLMLQAVRGIFEHNGCCVLGGSQSTVAAFAALTHCFRAPVTILLLRSNLRNEGDPSSNNILPIVTLLRGHDSKDPRDKIYGKIALAAAEASRLSLLSDYHQGTEDLYTKLALSFILNTRELKVFMCILPRPHVLHLPSWVPDWTIPIDLDRDLLAWHTRMRYSGIYKTHRLKPADCVVGRNITSLKIAGIIVDSVKQIVATPGPYRRRIPTLLKVAQSWPQPEGTRCIDHSPPRESPALTLCGSSIGSERVHSFRELSFFDQWVTWMTSSPFEMMFPNQEVAQFDYSVSLTSKGRSFMFSEGNRMGWVPENTTVGDVIAVFTGSGAPVALRPREDGYIVIGTAYVHGIMDGEAMPDDAELSYITFI</sequence>
<reference evidence="3" key="1">
    <citation type="journal article" date="2019" name="bioRxiv">
        <title>Genomics, evolutionary history and diagnostics of the Alternaria alternata species group including apple and Asian pear pathotypes.</title>
        <authorList>
            <person name="Armitage A.D."/>
            <person name="Cockerton H.M."/>
            <person name="Sreenivasaprasad S."/>
            <person name="Woodhall J.W."/>
            <person name="Lane C.R."/>
            <person name="Harrison R.J."/>
            <person name="Clarkson J.P."/>
        </authorList>
    </citation>
    <scope>NUCLEOTIDE SEQUENCE [LARGE SCALE GENOMIC DNA]</scope>
    <source>
        <strain evidence="3">FERA 1177</strain>
    </source>
</reference>
<dbReference type="Proteomes" id="UP000291422">
    <property type="component" value="Unassembled WGS sequence"/>
</dbReference>
<protein>
    <recommendedName>
        <fullName evidence="1">Heterokaryon incompatibility domain-containing protein</fullName>
    </recommendedName>
</protein>
<dbReference type="Pfam" id="PF26639">
    <property type="entry name" value="Het-6_barrel"/>
    <property type="match status" value="1"/>
</dbReference>
<proteinExistence type="predicted"/>
<dbReference type="VEuPathDB" id="FungiDB:CC77DRAFT_1017635"/>
<name>A0A4V1WQG0_ALTAL</name>
<dbReference type="InterPro" id="IPR052895">
    <property type="entry name" value="HetReg/Transcr_Mod"/>
</dbReference>
<comment type="caution">
    <text evidence="2">The sequence shown here is derived from an EMBL/GenBank/DDBJ whole genome shotgun (WGS) entry which is preliminary data.</text>
</comment>
<gene>
    <name evidence="2" type="ORF">AA0117_g10620</name>
</gene>
<dbReference type="PANTHER" id="PTHR24148">
    <property type="entry name" value="ANKYRIN REPEAT DOMAIN-CONTAINING PROTEIN 39 HOMOLOG-RELATED"/>
    <property type="match status" value="1"/>
</dbReference>
<evidence type="ECO:0000313" key="2">
    <source>
        <dbReference type="EMBL" id="RYN70297.1"/>
    </source>
</evidence>
<dbReference type="InterPro" id="IPR010730">
    <property type="entry name" value="HET"/>
</dbReference>
<dbReference type="Pfam" id="PF06985">
    <property type="entry name" value="HET"/>
    <property type="match status" value="1"/>
</dbReference>
<accession>A0A4V1WQG0</accession>
<feature type="domain" description="Heterokaryon incompatibility" evidence="1">
    <location>
        <begin position="60"/>
        <end position="207"/>
    </location>
</feature>
<dbReference type="PANTHER" id="PTHR24148:SF82">
    <property type="entry name" value="HETEROKARYON INCOMPATIBILITY DOMAIN-CONTAINING PROTEIN"/>
    <property type="match status" value="1"/>
</dbReference>
<organism evidence="2 3">
    <name type="scientific">Alternaria alternata</name>
    <name type="common">Alternaria rot fungus</name>
    <name type="synonym">Torula alternata</name>
    <dbReference type="NCBI Taxonomy" id="5599"/>
    <lineage>
        <taxon>Eukaryota</taxon>
        <taxon>Fungi</taxon>
        <taxon>Dikarya</taxon>
        <taxon>Ascomycota</taxon>
        <taxon>Pezizomycotina</taxon>
        <taxon>Dothideomycetes</taxon>
        <taxon>Pleosporomycetidae</taxon>
        <taxon>Pleosporales</taxon>
        <taxon>Pleosporineae</taxon>
        <taxon>Pleosporaceae</taxon>
        <taxon>Alternaria</taxon>
        <taxon>Alternaria sect. Alternaria</taxon>
        <taxon>Alternaria alternata complex</taxon>
    </lineage>
</organism>
<dbReference type="AlphaFoldDB" id="A0A4V1WQG0"/>
<evidence type="ECO:0000313" key="3">
    <source>
        <dbReference type="Proteomes" id="UP000291422"/>
    </source>
</evidence>
<evidence type="ECO:0000259" key="1">
    <source>
        <dbReference type="Pfam" id="PF06985"/>
    </source>
</evidence>